<proteinExistence type="predicted"/>
<keyword evidence="3" id="KW-1185">Reference proteome</keyword>
<evidence type="ECO:0000256" key="1">
    <source>
        <dbReference type="SAM" id="Phobius"/>
    </source>
</evidence>
<dbReference type="EMBL" id="BHZD01000001">
    <property type="protein sequence ID" value="GCD43761.1"/>
    <property type="molecule type" value="Genomic_DNA"/>
</dbReference>
<keyword evidence="1" id="KW-1133">Transmembrane helix</keyword>
<accession>A0A401W385</accession>
<dbReference type="AlphaFoldDB" id="A0A401W385"/>
<organism evidence="2 3">
    <name type="scientific">Streptomyces paromomycinus</name>
    <name type="common">Streptomyces rimosus subsp. paromomycinus</name>
    <dbReference type="NCBI Taxonomy" id="92743"/>
    <lineage>
        <taxon>Bacteria</taxon>
        <taxon>Bacillati</taxon>
        <taxon>Actinomycetota</taxon>
        <taxon>Actinomycetes</taxon>
        <taxon>Kitasatosporales</taxon>
        <taxon>Streptomycetaceae</taxon>
        <taxon>Streptomyces</taxon>
    </lineage>
</organism>
<sequence>MHSAPPARHWLAAAAPKAAPVVATSTVLALARIWNANGAEHSVGNAWLMGVLAGAAAAAGVVSALGYSSDPIITGSAFGASGALALAGVAAYSDGWSLPLLLWAIATVIAYALAHRHWRVDRREATAYERRLTETREDHAHVERVEAMRGQAQIAVAREHHAYAASLAAAITARASLPGFDSSALTQAGLPELPSACSTED</sequence>
<comment type="caution">
    <text evidence="2">The sequence shown here is derived from an EMBL/GenBank/DDBJ whole genome shotgun (WGS) entry which is preliminary data.</text>
</comment>
<name>A0A401W385_STREY</name>
<keyword evidence="1" id="KW-0812">Transmembrane</keyword>
<protein>
    <submittedName>
        <fullName evidence="2">Uncharacterized protein</fullName>
    </submittedName>
</protein>
<feature type="transmembrane region" description="Helical" evidence="1">
    <location>
        <begin position="96"/>
        <end position="114"/>
    </location>
</feature>
<evidence type="ECO:0000313" key="2">
    <source>
        <dbReference type="EMBL" id="GCD43761.1"/>
    </source>
</evidence>
<reference evidence="2 3" key="1">
    <citation type="submission" date="2018-11" db="EMBL/GenBank/DDBJ databases">
        <title>Whole genome sequence of Streptomyces paromomycinus NBRC 15454(T).</title>
        <authorList>
            <person name="Komaki H."/>
            <person name="Tamura T."/>
        </authorList>
    </citation>
    <scope>NUCLEOTIDE SEQUENCE [LARGE SCALE GENOMIC DNA]</scope>
    <source>
        <strain evidence="2 3">NBRC 15454</strain>
    </source>
</reference>
<dbReference type="Proteomes" id="UP000286746">
    <property type="component" value="Unassembled WGS sequence"/>
</dbReference>
<feature type="transmembrane region" description="Helical" evidence="1">
    <location>
        <begin position="72"/>
        <end position="90"/>
    </location>
</feature>
<keyword evidence="1" id="KW-0472">Membrane</keyword>
<dbReference type="RefSeq" id="WP_125054805.1">
    <property type="nucleotide sequence ID" value="NZ_BHZD01000001.1"/>
</dbReference>
<gene>
    <name evidence="2" type="ORF">GKJPGBOP_03443</name>
</gene>
<evidence type="ECO:0000313" key="3">
    <source>
        <dbReference type="Proteomes" id="UP000286746"/>
    </source>
</evidence>
<feature type="transmembrane region" description="Helical" evidence="1">
    <location>
        <begin position="46"/>
        <end position="65"/>
    </location>
</feature>